<organism evidence="3 4">
    <name type="scientific">Cyanomargarita calcarea GSE-NOS-MK-12-04C</name>
    <dbReference type="NCBI Taxonomy" id="2839659"/>
    <lineage>
        <taxon>Bacteria</taxon>
        <taxon>Bacillati</taxon>
        <taxon>Cyanobacteriota</taxon>
        <taxon>Cyanophyceae</taxon>
        <taxon>Nostocales</taxon>
        <taxon>Cyanomargaritaceae</taxon>
        <taxon>Cyanomargarita</taxon>
    </lineage>
</organism>
<evidence type="ECO:0000313" key="4">
    <source>
        <dbReference type="Proteomes" id="UP000729701"/>
    </source>
</evidence>
<reference evidence="3" key="1">
    <citation type="submission" date="2021-05" db="EMBL/GenBank/DDBJ databases">
        <authorList>
            <person name="Pietrasiak N."/>
            <person name="Ward R."/>
            <person name="Stajich J.E."/>
            <person name="Kurbessoian T."/>
        </authorList>
    </citation>
    <scope>NUCLEOTIDE SEQUENCE</scope>
    <source>
        <strain evidence="3">GSE-NOS-MK-12-04C</strain>
    </source>
</reference>
<reference evidence="3" key="2">
    <citation type="journal article" date="2022" name="Microbiol. Resour. Announc.">
        <title>Metagenome Sequencing to Explore Phylogenomics of Terrestrial Cyanobacteria.</title>
        <authorList>
            <person name="Ward R.D."/>
            <person name="Stajich J.E."/>
            <person name="Johansen J.R."/>
            <person name="Huntemann M."/>
            <person name="Clum A."/>
            <person name="Foster B."/>
            <person name="Foster B."/>
            <person name="Roux S."/>
            <person name="Palaniappan K."/>
            <person name="Varghese N."/>
            <person name="Mukherjee S."/>
            <person name="Reddy T.B.K."/>
            <person name="Daum C."/>
            <person name="Copeland A."/>
            <person name="Chen I.A."/>
            <person name="Ivanova N.N."/>
            <person name="Kyrpides N.C."/>
            <person name="Shapiro N."/>
            <person name="Eloe-Fadrosh E.A."/>
            <person name="Pietrasiak N."/>
        </authorList>
    </citation>
    <scope>NUCLEOTIDE SEQUENCE</scope>
    <source>
        <strain evidence="3">GSE-NOS-MK-12-04C</strain>
    </source>
</reference>
<dbReference type="Pfam" id="PF14242">
    <property type="entry name" value="DUF4342"/>
    <property type="match status" value="1"/>
</dbReference>
<proteinExistence type="predicted"/>
<keyword evidence="1" id="KW-1133">Transmembrane helix</keyword>
<keyword evidence="1" id="KW-0812">Transmembrane</keyword>
<dbReference type="AlphaFoldDB" id="A0A951QK33"/>
<name>A0A951QK33_9CYAN</name>
<comment type="caution">
    <text evidence="3">The sequence shown here is derived from an EMBL/GenBank/DDBJ whole genome shotgun (WGS) entry which is preliminary data.</text>
</comment>
<evidence type="ECO:0000259" key="2">
    <source>
        <dbReference type="Pfam" id="PF14242"/>
    </source>
</evidence>
<evidence type="ECO:0000256" key="1">
    <source>
        <dbReference type="SAM" id="Phobius"/>
    </source>
</evidence>
<feature type="domain" description="DUF4342" evidence="2">
    <location>
        <begin position="24"/>
        <end position="95"/>
    </location>
</feature>
<evidence type="ECO:0000313" key="3">
    <source>
        <dbReference type="EMBL" id="MBW4667894.1"/>
    </source>
</evidence>
<accession>A0A951QK33</accession>
<protein>
    <submittedName>
        <fullName evidence="3">DUF4342 domain-containing protein</fullName>
    </submittedName>
</protein>
<gene>
    <name evidence="3" type="ORF">KME60_10800</name>
</gene>
<sequence length="108" mass="11714">MHEPVDSINIPVANNEEVVSRKVRVEELSIGSDLVADLKELMHQVNIRRLVVKNDDGYTLLDIPLSAGLAGGVAGVVFFPVISAIGGIGATFTHLLITRLKVIIEREE</sequence>
<feature type="transmembrane region" description="Helical" evidence="1">
    <location>
        <begin position="69"/>
        <end position="97"/>
    </location>
</feature>
<dbReference type="EMBL" id="JAHHGZ010000009">
    <property type="protein sequence ID" value="MBW4667894.1"/>
    <property type="molecule type" value="Genomic_DNA"/>
</dbReference>
<keyword evidence="1" id="KW-0472">Membrane</keyword>
<dbReference type="Proteomes" id="UP000729701">
    <property type="component" value="Unassembled WGS sequence"/>
</dbReference>
<dbReference type="InterPro" id="IPR025642">
    <property type="entry name" value="DUF4342"/>
</dbReference>